<name>A0A7V4TZW2_CALAY</name>
<dbReference type="PANTHER" id="PTHR33695">
    <property type="entry name" value="LIPOPROTEIN SIGNAL PEPTIDASE"/>
    <property type="match status" value="1"/>
</dbReference>
<dbReference type="HAMAP" id="MF_00161">
    <property type="entry name" value="LspA"/>
    <property type="match status" value="1"/>
</dbReference>
<feature type="transmembrane region" description="Helical" evidence="9">
    <location>
        <begin position="155"/>
        <end position="176"/>
    </location>
</feature>
<evidence type="ECO:0000256" key="7">
    <source>
        <dbReference type="ARBA" id="ARBA00022989"/>
    </source>
</evidence>
<evidence type="ECO:0000256" key="8">
    <source>
        <dbReference type="ARBA" id="ARBA00023136"/>
    </source>
</evidence>
<evidence type="ECO:0000256" key="5">
    <source>
        <dbReference type="ARBA" id="ARBA00022750"/>
    </source>
</evidence>
<comment type="subcellular location">
    <subcellularLocation>
        <location evidence="9">Cell membrane</location>
        <topology evidence="9">Multi-pass membrane protein</topology>
    </subcellularLocation>
</comment>
<dbReference type="Proteomes" id="UP000885779">
    <property type="component" value="Unassembled WGS sequence"/>
</dbReference>
<evidence type="ECO:0000256" key="10">
    <source>
        <dbReference type="RuleBase" id="RU000594"/>
    </source>
</evidence>
<gene>
    <name evidence="9 12" type="primary">lspA</name>
    <name evidence="12" type="ORF">ENK44_07090</name>
</gene>
<dbReference type="UniPathway" id="UPA00665"/>
<comment type="caution">
    <text evidence="12">The sequence shown here is derived from an EMBL/GenBank/DDBJ whole genome shotgun (WGS) entry which is preliminary data.</text>
</comment>
<feature type="transmembrane region" description="Helical" evidence="9">
    <location>
        <begin position="96"/>
        <end position="114"/>
    </location>
</feature>
<keyword evidence="8 9" id="KW-0472">Membrane</keyword>
<keyword evidence="5 9" id="KW-0064">Aspartyl protease</keyword>
<keyword evidence="7 9" id="KW-1133">Transmembrane helix</keyword>
<evidence type="ECO:0000256" key="1">
    <source>
        <dbReference type="ARBA" id="ARBA00006139"/>
    </source>
</evidence>
<keyword evidence="2 9" id="KW-1003">Cell membrane</keyword>
<comment type="similarity">
    <text evidence="1 9 11">Belongs to the peptidase A8 family.</text>
</comment>
<evidence type="ECO:0000313" key="12">
    <source>
        <dbReference type="EMBL" id="HGY55446.1"/>
    </source>
</evidence>
<dbReference type="PANTHER" id="PTHR33695:SF1">
    <property type="entry name" value="LIPOPROTEIN SIGNAL PEPTIDASE"/>
    <property type="match status" value="1"/>
</dbReference>
<dbReference type="AlphaFoldDB" id="A0A7V4TZW2"/>
<dbReference type="GO" id="GO:0006508">
    <property type="term" value="P:proteolysis"/>
    <property type="evidence" value="ECO:0007669"/>
    <property type="project" value="UniProtKB-KW"/>
</dbReference>
<evidence type="ECO:0000256" key="4">
    <source>
        <dbReference type="ARBA" id="ARBA00022692"/>
    </source>
</evidence>
<feature type="transmembrane region" description="Helical" evidence="9">
    <location>
        <begin position="71"/>
        <end position="89"/>
    </location>
</feature>
<dbReference type="EC" id="3.4.23.36" evidence="9"/>
<dbReference type="PROSITE" id="PS00855">
    <property type="entry name" value="SPASE_II"/>
    <property type="match status" value="1"/>
</dbReference>
<dbReference type="EMBL" id="DRQG01000066">
    <property type="protein sequence ID" value="HGY55446.1"/>
    <property type="molecule type" value="Genomic_DNA"/>
</dbReference>
<comment type="catalytic activity">
    <reaction evidence="9 10">
        <text>Release of signal peptides from bacterial membrane prolipoproteins. Hydrolyzes -Xaa-Yaa-Zaa-|-(S,diacylglyceryl)Cys-, in which Xaa is hydrophobic (preferably Leu), and Yaa (Ala or Ser) and Zaa (Gly or Ala) have small, neutral side chains.</text>
        <dbReference type="EC" id="3.4.23.36"/>
    </reaction>
</comment>
<feature type="active site" evidence="9">
    <location>
        <position position="160"/>
    </location>
</feature>
<dbReference type="PRINTS" id="PR00781">
    <property type="entry name" value="LIPOSIGPTASE"/>
</dbReference>
<evidence type="ECO:0000256" key="3">
    <source>
        <dbReference type="ARBA" id="ARBA00022670"/>
    </source>
</evidence>
<keyword evidence="3 9" id="KW-0645">Protease</keyword>
<dbReference type="GO" id="GO:0004190">
    <property type="term" value="F:aspartic-type endopeptidase activity"/>
    <property type="evidence" value="ECO:0007669"/>
    <property type="project" value="UniProtKB-UniRule"/>
</dbReference>
<comment type="pathway">
    <text evidence="9">Protein modification; lipoprotein biosynthesis (signal peptide cleavage).</text>
</comment>
<accession>A0A7V4TZW2</accession>
<keyword evidence="4 9" id="KW-0812">Transmembrane</keyword>
<dbReference type="GO" id="GO:0005886">
    <property type="term" value="C:plasma membrane"/>
    <property type="evidence" value="ECO:0007669"/>
    <property type="project" value="UniProtKB-SubCell"/>
</dbReference>
<dbReference type="InterPro" id="IPR001872">
    <property type="entry name" value="Peptidase_A8"/>
</dbReference>
<feature type="transmembrane region" description="Helical" evidence="9">
    <location>
        <begin position="12"/>
        <end position="34"/>
    </location>
</feature>
<evidence type="ECO:0000256" key="6">
    <source>
        <dbReference type="ARBA" id="ARBA00022801"/>
    </source>
</evidence>
<organism evidence="12">
    <name type="scientific">Caldithrix abyssi</name>
    <dbReference type="NCBI Taxonomy" id="187145"/>
    <lineage>
        <taxon>Bacteria</taxon>
        <taxon>Pseudomonadati</taxon>
        <taxon>Calditrichota</taxon>
        <taxon>Calditrichia</taxon>
        <taxon>Calditrichales</taxon>
        <taxon>Calditrichaceae</taxon>
        <taxon>Caldithrix</taxon>
    </lineage>
</organism>
<reference evidence="12" key="1">
    <citation type="journal article" date="2020" name="mSystems">
        <title>Genome- and Community-Level Interaction Insights into Carbon Utilization and Element Cycling Functions of Hydrothermarchaeota in Hydrothermal Sediment.</title>
        <authorList>
            <person name="Zhou Z."/>
            <person name="Liu Y."/>
            <person name="Xu W."/>
            <person name="Pan J."/>
            <person name="Luo Z.H."/>
            <person name="Li M."/>
        </authorList>
    </citation>
    <scope>NUCLEOTIDE SEQUENCE [LARGE SCALE GENOMIC DNA]</scope>
    <source>
        <strain evidence="12">HyVt-577</strain>
    </source>
</reference>
<evidence type="ECO:0000256" key="11">
    <source>
        <dbReference type="RuleBase" id="RU004181"/>
    </source>
</evidence>
<proteinExistence type="inferred from homology"/>
<dbReference type="Pfam" id="PF01252">
    <property type="entry name" value="Peptidase_A8"/>
    <property type="match status" value="1"/>
</dbReference>
<feature type="active site" evidence="9">
    <location>
        <position position="124"/>
    </location>
</feature>
<evidence type="ECO:0000256" key="9">
    <source>
        <dbReference type="HAMAP-Rule" id="MF_00161"/>
    </source>
</evidence>
<evidence type="ECO:0000256" key="2">
    <source>
        <dbReference type="ARBA" id="ARBA00022475"/>
    </source>
</evidence>
<comment type="function">
    <text evidence="9 10">This protein specifically catalyzes the removal of signal peptides from prolipoproteins.</text>
</comment>
<dbReference type="NCBIfam" id="TIGR00077">
    <property type="entry name" value="lspA"/>
    <property type="match status" value="1"/>
</dbReference>
<sequence>MPQDLILQKKLNSATLIIMIAALVILDQVTKYIIKTSMYLGQSFQVIGDFFRITYVENPGMAFGVRITNSTVFLALSLIAAVLVFYYLFRLRKENWPLQLALVFIASGAIGNLTDRFLNGKVVDFLDFEFFDIHIPAFSVLGVRFSGYDMTRWPVFNVADMAVTGGMIIIIFYLLFIGDPLKTGQKSSLESTNG</sequence>
<keyword evidence="6 9" id="KW-0378">Hydrolase</keyword>
<protein>
    <recommendedName>
        <fullName evidence="9">Lipoprotein signal peptidase</fullName>
        <ecNumber evidence="9">3.4.23.36</ecNumber>
    </recommendedName>
    <alternativeName>
        <fullName evidence="9">Prolipoprotein signal peptidase</fullName>
    </alternativeName>
    <alternativeName>
        <fullName evidence="9">Signal peptidase II</fullName>
        <shortName evidence="9">SPase II</shortName>
    </alternativeName>
</protein>